<keyword evidence="1 4" id="KW-0808">Transferase</keyword>
<evidence type="ECO:0000313" key="4">
    <source>
        <dbReference type="EMBL" id="MDA2814314.1"/>
    </source>
</evidence>
<proteinExistence type="predicted"/>
<evidence type="ECO:0000313" key="5">
    <source>
        <dbReference type="Proteomes" id="UP001527866"/>
    </source>
</evidence>
<dbReference type="InterPro" id="IPR016181">
    <property type="entry name" value="Acyl_CoA_acyltransferase"/>
</dbReference>
<comment type="caution">
    <text evidence="4">The sequence shown here is derived from an EMBL/GenBank/DDBJ whole genome shotgun (WGS) entry which is preliminary data.</text>
</comment>
<organism evidence="4 5">
    <name type="scientific">Nocardiopsis endophytica</name>
    <dbReference type="NCBI Taxonomy" id="3018445"/>
    <lineage>
        <taxon>Bacteria</taxon>
        <taxon>Bacillati</taxon>
        <taxon>Actinomycetota</taxon>
        <taxon>Actinomycetes</taxon>
        <taxon>Streptosporangiales</taxon>
        <taxon>Nocardiopsidaceae</taxon>
        <taxon>Nocardiopsis</taxon>
    </lineage>
</organism>
<dbReference type="Proteomes" id="UP001527866">
    <property type="component" value="Unassembled WGS sequence"/>
</dbReference>
<protein>
    <submittedName>
        <fullName evidence="4">GNAT family N-acetyltransferase</fullName>
        <ecNumber evidence="4">2.3.1.-</ecNumber>
    </submittedName>
</protein>
<dbReference type="EMBL" id="JAQFWQ010000114">
    <property type="protein sequence ID" value="MDA2814314.1"/>
    <property type="molecule type" value="Genomic_DNA"/>
</dbReference>
<dbReference type="RefSeq" id="WP_270689672.1">
    <property type="nucleotide sequence ID" value="NZ_JAQFWQ010000114.1"/>
</dbReference>
<feature type="domain" description="N-acetyltransferase" evidence="3">
    <location>
        <begin position="8"/>
        <end position="151"/>
    </location>
</feature>
<evidence type="ECO:0000259" key="3">
    <source>
        <dbReference type="PROSITE" id="PS51186"/>
    </source>
</evidence>
<gene>
    <name evidence="4" type="ORF">O4J56_26945</name>
</gene>
<dbReference type="InterPro" id="IPR000182">
    <property type="entry name" value="GNAT_dom"/>
</dbReference>
<dbReference type="GO" id="GO:0016746">
    <property type="term" value="F:acyltransferase activity"/>
    <property type="evidence" value="ECO:0007669"/>
    <property type="project" value="UniProtKB-KW"/>
</dbReference>
<evidence type="ECO:0000256" key="1">
    <source>
        <dbReference type="ARBA" id="ARBA00022679"/>
    </source>
</evidence>
<dbReference type="PROSITE" id="PS51186">
    <property type="entry name" value="GNAT"/>
    <property type="match status" value="1"/>
</dbReference>
<accession>A0ABT4UBG3</accession>
<dbReference type="Gene3D" id="3.40.630.30">
    <property type="match status" value="1"/>
</dbReference>
<dbReference type="PANTHER" id="PTHR43877:SF2">
    <property type="entry name" value="AMINOALKYLPHOSPHONATE N-ACETYLTRANSFERASE-RELATED"/>
    <property type="match status" value="1"/>
</dbReference>
<keyword evidence="2 4" id="KW-0012">Acyltransferase</keyword>
<dbReference type="CDD" id="cd04301">
    <property type="entry name" value="NAT_SF"/>
    <property type="match status" value="1"/>
</dbReference>
<dbReference type="InterPro" id="IPR050832">
    <property type="entry name" value="Bact_Acetyltransf"/>
</dbReference>
<dbReference type="SUPFAM" id="SSF55729">
    <property type="entry name" value="Acyl-CoA N-acyltransferases (Nat)"/>
    <property type="match status" value="1"/>
</dbReference>
<sequence length="151" mass="16691">MTDTPFVMEIPAGRTRLAHPALLELRPSLPDVDAFTRTVDEDMRPGGYRLAGVFDAPDDPDRPARAVAGFRTGTSLAWGRYLYVDDLVTTAGARGTGLGRLLMDWVRSEARAHGCEQLHLDSGTDRHPAHRFYLSSGMVIPAFHFTEHLDT</sequence>
<keyword evidence="5" id="KW-1185">Reference proteome</keyword>
<evidence type="ECO:0000256" key="2">
    <source>
        <dbReference type="ARBA" id="ARBA00023315"/>
    </source>
</evidence>
<dbReference type="PANTHER" id="PTHR43877">
    <property type="entry name" value="AMINOALKYLPHOSPHONATE N-ACETYLTRANSFERASE-RELATED-RELATED"/>
    <property type="match status" value="1"/>
</dbReference>
<dbReference type="EC" id="2.3.1.-" evidence="4"/>
<dbReference type="Pfam" id="PF00583">
    <property type="entry name" value="Acetyltransf_1"/>
    <property type="match status" value="1"/>
</dbReference>
<reference evidence="4 5" key="1">
    <citation type="submission" date="2023-01" db="EMBL/GenBank/DDBJ databases">
        <title>Draft genome sequence of Nocardiopsis sp. RSe5-2 isolated from halophytes.</title>
        <authorList>
            <person name="Duangmal K."/>
            <person name="Chantavorakit T."/>
        </authorList>
    </citation>
    <scope>NUCLEOTIDE SEQUENCE [LARGE SCALE GENOMIC DNA]</scope>
    <source>
        <strain evidence="4 5">RSe5-2</strain>
    </source>
</reference>
<name>A0ABT4UBG3_9ACTN</name>